<proteinExistence type="predicted"/>
<gene>
    <name evidence="2" type="ORF">MNBD_GAMMA15-588</name>
</gene>
<dbReference type="InterPro" id="IPR037401">
    <property type="entry name" value="SnoaL-like"/>
</dbReference>
<dbReference type="PANTHER" id="PTHR34957">
    <property type="entry name" value="NUCLEAR TRANSPORT FACTOR 2 (NTF2) FAMILY PROTEIN"/>
    <property type="match status" value="1"/>
</dbReference>
<reference evidence="2" key="1">
    <citation type="submission" date="2018-06" db="EMBL/GenBank/DDBJ databases">
        <authorList>
            <person name="Zhirakovskaya E."/>
        </authorList>
    </citation>
    <scope>NUCLEOTIDE SEQUENCE</scope>
</reference>
<dbReference type="Pfam" id="PF13474">
    <property type="entry name" value="SnoaL_3"/>
    <property type="match status" value="1"/>
</dbReference>
<name>A0A3B0YTB1_9ZZZZ</name>
<dbReference type="AlphaFoldDB" id="A0A3B0YTB1"/>
<dbReference type="SUPFAM" id="SSF54427">
    <property type="entry name" value="NTF2-like"/>
    <property type="match status" value="1"/>
</dbReference>
<dbReference type="InterPro" id="IPR032710">
    <property type="entry name" value="NTF2-like_dom_sf"/>
</dbReference>
<accession>A0A3B0YTB1</accession>
<evidence type="ECO:0000313" key="2">
    <source>
        <dbReference type="EMBL" id="VAW78522.1"/>
    </source>
</evidence>
<dbReference type="EMBL" id="UOFN01000096">
    <property type="protein sequence ID" value="VAW78522.1"/>
    <property type="molecule type" value="Genomic_DNA"/>
</dbReference>
<feature type="domain" description="SnoaL-like" evidence="1">
    <location>
        <begin position="12"/>
        <end position="126"/>
    </location>
</feature>
<sequence length="147" mass="16860">MSKPTFPTPEEAEQAFYDAFANADLGEMMAVWAERDFIECIHPMCDRAQGFEAVEESWREIFDGGLRVQFKLSRIHRTQDALIAVHVHYEHLSTADDENDWPPVIATNVFQLVEGSWRIVHHHASPCPDEDDNIEAEDTAVITRQLH</sequence>
<evidence type="ECO:0000259" key="1">
    <source>
        <dbReference type="Pfam" id="PF13474"/>
    </source>
</evidence>
<organism evidence="2">
    <name type="scientific">hydrothermal vent metagenome</name>
    <dbReference type="NCBI Taxonomy" id="652676"/>
    <lineage>
        <taxon>unclassified sequences</taxon>
        <taxon>metagenomes</taxon>
        <taxon>ecological metagenomes</taxon>
    </lineage>
</organism>
<dbReference type="Gene3D" id="3.10.450.50">
    <property type="match status" value="1"/>
</dbReference>
<dbReference type="PANTHER" id="PTHR34957:SF1">
    <property type="entry name" value="NUCLEAR TRANSPORT FACTOR 2 (NTF2) FAMILY PROTEIN"/>
    <property type="match status" value="1"/>
</dbReference>
<protein>
    <recommendedName>
        <fullName evidence="1">SnoaL-like domain-containing protein</fullName>
    </recommendedName>
</protein>